<name>A0A7H1NT79_9PROT</name>
<keyword evidence="3" id="KW-1185">Reference proteome</keyword>
<dbReference type="KEGG" id="ebla:JGUZn3_17720"/>
<dbReference type="EMBL" id="CP060244">
    <property type="protein sequence ID" value="QNT78989.1"/>
    <property type="molecule type" value="Genomic_DNA"/>
</dbReference>
<evidence type="ECO:0000256" key="1">
    <source>
        <dbReference type="SAM" id="SignalP"/>
    </source>
</evidence>
<evidence type="ECO:0000313" key="2">
    <source>
        <dbReference type="EMBL" id="QNT78989.1"/>
    </source>
</evidence>
<accession>A0A7H1NT79</accession>
<dbReference type="Proteomes" id="UP000516349">
    <property type="component" value="Chromosome"/>
</dbReference>
<proteinExistence type="predicted"/>
<organism evidence="2 3">
    <name type="scientific">Entomobacter blattae</name>
    <dbReference type="NCBI Taxonomy" id="2762277"/>
    <lineage>
        <taxon>Bacteria</taxon>
        <taxon>Pseudomonadati</taxon>
        <taxon>Pseudomonadota</taxon>
        <taxon>Alphaproteobacteria</taxon>
        <taxon>Acetobacterales</taxon>
        <taxon>Acetobacteraceae</taxon>
        <taxon>Entomobacter</taxon>
    </lineage>
</organism>
<keyword evidence="1" id="KW-0732">Signal</keyword>
<gene>
    <name evidence="2" type="ORF">JGUZn3_17720</name>
</gene>
<reference evidence="2 3" key="1">
    <citation type="submission" date="2020-08" db="EMBL/GenBank/DDBJ databases">
        <title>Complete genome sequence of Entomobacter blattae G55GP.</title>
        <authorList>
            <person name="Poehlein A."/>
            <person name="Guzman J."/>
            <person name="Daniel R."/>
            <person name="Vilcinskas A."/>
        </authorList>
    </citation>
    <scope>NUCLEOTIDE SEQUENCE [LARGE SCALE GENOMIC DNA]</scope>
    <source>
        <strain evidence="2 3">G55GP</strain>
    </source>
</reference>
<sequence length="166" mass="17121">MKKKILSFSSQKVQRSSIILFLFGILLAACAETPDGPTALVLPGPKKNYDTFKQEHALCKLEAENAVEGQAESENHRALLGGLIGTGLGTGLGAAIGGGTGAAIGAAGGALGGGGITKGYSESKQGNIQTQYDNAYVQCMIAHNNVLPANRIIATPSSDEKSYYAH</sequence>
<evidence type="ECO:0000313" key="3">
    <source>
        <dbReference type="Proteomes" id="UP000516349"/>
    </source>
</evidence>
<dbReference type="RefSeq" id="WP_203413196.1">
    <property type="nucleotide sequence ID" value="NZ_CP060244.1"/>
</dbReference>
<dbReference type="PROSITE" id="PS51257">
    <property type="entry name" value="PROKAR_LIPOPROTEIN"/>
    <property type="match status" value="1"/>
</dbReference>
<protein>
    <recommendedName>
        <fullName evidence="4">Glycine-zipper-containing OmpA-like membrane domain-containing protein</fullName>
    </recommendedName>
</protein>
<evidence type="ECO:0008006" key="4">
    <source>
        <dbReference type="Google" id="ProtNLM"/>
    </source>
</evidence>
<feature type="signal peptide" evidence="1">
    <location>
        <begin position="1"/>
        <end position="31"/>
    </location>
</feature>
<feature type="chain" id="PRO_5028919878" description="Glycine-zipper-containing OmpA-like membrane domain-containing protein" evidence="1">
    <location>
        <begin position="32"/>
        <end position="166"/>
    </location>
</feature>
<dbReference type="AlphaFoldDB" id="A0A7H1NT79"/>